<dbReference type="OrthoDB" id="3232941at2759"/>
<proteinExistence type="predicted"/>
<dbReference type="STRING" id="135208.A0A4Y9ZJF1"/>
<name>A0A4Y9ZJF1_9AGAM</name>
<sequence>MLHQLYQGVLKHILSWCKKMLTSVELDEHIRRLPPTFGVQHFKNGFLALAQISGTERKNMAKILLAYLVGWVPNAMLIAIRSILDFIYIAQYPTQDEITLGYLEKALDDFYQHCNVFKQLRIHKDFDIPKFHSLVHYVKSIQLFGTTDNYNTEMFEQFHIDFAKKAWQASNHQDKRPQMTQWLSRREKVAMFDEFLLQTKDSPSVDDGWPPRKSKPAIQIVNRPPRPKVAIITIEQEHNAPFFSLSLKQYINQFLPSSEKATR</sequence>
<dbReference type="AlphaFoldDB" id="A0A4Y9ZJF1"/>
<evidence type="ECO:0000313" key="1">
    <source>
        <dbReference type="EMBL" id="TFY74926.1"/>
    </source>
</evidence>
<protein>
    <submittedName>
        <fullName evidence="1">Uncharacterized protein</fullName>
    </submittedName>
</protein>
<accession>A0A4Y9ZJF1</accession>
<dbReference type="Proteomes" id="UP000298061">
    <property type="component" value="Unassembled WGS sequence"/>
</dbReference>
<reference evidence="1 2" key="1">
    <citation type="submission" date="2019-02" db="EMBL/GenBank/DDBJ databases">
        <title>Genome sequencing of the rare red list fungi Hericium alpestre (H. flagellum).</title>
        <authorList>
            <person name="Buettner E."/>
            <person name="Kellner H."/>
        </authorList>
    </citation>
    <scope>NUCLEOTIDE SEQUENCE [LARGE SCALE GENOMIC DNA]</scope>
    <source>
        <strain evidence="1 2">DSM 108284</strain>
    </source>
</reference>
<evidence type="ECO:0000313" key="2">
    <source>
        <dbReference type="Proteomes" id="UP000298061"/>
    </source>
</evidence>
<comment type="caution">
    <text evidence="1">The sequence shown here is derived from an EMBL/GenBank/DDBJ whole genome shotgun (WGS) entry which is preliminary data.</text>
</comment>
<gene>
    <name evidence="1" type="ORF">EWM64_g9086</name>
</gene>
<dbReference type="EMBL" id="SFCI01001801">
    <property type="protein sequence ID" value="TFY74926.1"/>
    <property type="molecule type" value="Genomic_DNA"/>
</dbReference>
<keyword evidence="2" id="KW-1185">Reference proteome</keyword>
<organism evidence="1 2">
    <name type="scientific">Hericium alpestre</name>
    <dbReference type="NCBI Taxonomy" id="135208"/>
    <lineage>
        <taxon>Eukaryota</taxon>
        <taxon>Fungi</taxon>
        <taxon>Dikarya</taxon>
        <taxon>Basidiomycota</taxon>
        <taxon>Agaricomycotina</taxon>
        <taxon>Agaricomycetes</taxon>
        <taxon>Russulales</taxon>
        <taxon>Hericiaceae</taxon>
        <taxon>Hericium</taxon>
    </lineage>
</organism>